<proteinExistence type="predicted"/>
<dbReference type="AlphaFoldDB" id="D2VU96"/>
<evidence type="ECO:0000313" key="3">
    <source>
        <dbReference type="Proteomes" id="UP000006671"/>
    </source>
</evidence>
<feature type="region of interest" description="Disordered" evidence="1">
    <location>
        <begin position="79"/>
        <end position="106"/>
    </location>
</feature>
<dbReference type="VEuPathDB" id="AmoebaDB:NAEGRDRAFT_72583"/>
<evidence type="ECO:0000313" key="2">
    <source>
        <dbReference type="EMBL" id="EFC39652.1"/>
    </source>
</evidence>
<dbReference type="RefSeq" id="XP_002672396.1">
    <property type="nucleotide sequence ID" value="XM_002672350.1"/>
</dbReference>
<dbReference type="eggNOG" id="ENOG502SR3F">
    <property type="taxonomic scope" value="Eukaryota"/>
</dbReference>
<evidence type="ECO:0000256" key="1">
    <source>
        <dbReference type="SAM" id="MobiDB-lite"/>
    </source>
</evidence>
<keyword evidence="3" id="KW-1185">Reference proteome</keyword>
<gene>
    <name evidence="2" type="ORF">NAEGRDRAFT_72583</name>
</gene>
<dbReference type="InParanoid" id="D2VU96"/>
<dbReference type="Proteomes" id="UP000006671">
    <property type="component" value="Unassembled WGS sequence"/>
</dbReference>
<accession>D2VU96</accession>
<dbReference type="EMBL" id="GG738898">
    <property type="protein sequence ID" value="EFC39652.1"/>
    <property type="molecule type" value="Genomic_DNA"/>
</dbReference>
<dbReference type="GeneID" id="8857664"/>
<name>D2VU96_NAEGR</name>
<organism evidence="3">
    <name type="scientific">Naegleria gruberi</name>
    <name type="common">Amoeba</name>
    <dbReference type="NCBI Taxonomy" id="5762"/>
    <lineage>
        <taxon>Eukaryota</taxon>
        <taxon>Discoba</taxon>
        <taxon>Heterolobosea</taxon>
        <taxon>Tetramitia</taxon>
        <taxon>Eutetramitia</taxon>
        <taxon>Vahlkampfiidae</taxon>
        <taxon>Naegleria</taxon>
    </lineage>
</organism>
<dbReference type="OrthoDB" id="18625at2759"/>
<dbReference type="OMA" id="FAINDEY"/>
<protein>
    <submittedName>
        <fullName evidence="2">Predicted protein</fullName>
    </submittedName>
</protein>
<reference evidence="2 3" key="1">
    <citation type="journal article" date="2010" name="Cell">
        <title>The genome of Naegleria gruberi illuminates early eukaryotic versatility.</title>
        <authorList>
            <person name="Fritz-Laylin L.K."/>
            <person name="Prochnik S.E."/>
            <person name="Ginger M.L."/>
            <person name="Dacks J.B."/>
            <person name="Carpenter M.L."/>
            <person name="Field M.C."/>
            <person name="Kuo A."/>
            <person name="Paredez A."/>
            <person name="Chapman J."/>
            <person name="Pham J."/>
            <person name="Shu S."/>
            <person name="Neupane R."/>
            <person name="Cipriano M."/>
            <person name="Mancuso J."/>
            <person name="Tu H."/>
            <person name="Salamov A."/>
            <person name="Lindquist E."/>
            <person name="Shapiro H."/>
            <person name="Lucas S."/>
            <person name="Grigoriev I.V."/>
            <person name="Cande W.Z."/>
            <person name="Fulton C."/>
            <person name="Rokhsar D.S."/>
            <person name="Dawson S.C."/>
        </authorList>
    </citation>
    <scope>NUCLEOTIDE SEQUENCE [LARGE SCALE GENOMIC DNA]</scope>
    <source>
        <strain evidence="2 3">NEG-M</strain>
    </source>
</reference>
<dbReference type="KEGG" id="ngr:NAEGRDRAFT_72583"/>
<sequence>MTNYKKEACDFFDTSNKQIKAFDITDPLNPKQQISGFICKKDGPFGGSLVITHVNNQKLDKLQKIYGVPKLLYPYSDKKKKKRDDDEDVHDGEKEENSADNEGGEELQLSGLKYKESFKTDDKVTNFVLSNKWNGTNVLFFKYYDKNGNLFVSAKTKGSPTLTDTQYGDFYALTLEALYGSSSDRKSIDVKNPPAILKEFITRPEIQSLSCELCGKKEPHLVLYDFDIDLKPLFMQHLNGGFIEPVMNTESNQQYEFNGFEKMTEICKSRQVADFIKNEEYRKMNNLEVRYEYNHFITEGAVLYICCKPSSIHPSIESKENWPGVTNRRLYKIKPKDIEEVHWSVFGDKQKELVNIAIKKLLQREKDFSKESLIEELDIGPKEFSRFQHDLMQYARVQYNAMAKTTSSSSSKSTKKKKKK</sequence>